<comment type="catalytic activity">
    <reaction evidence="7 8">
        <text>UDP-N-acetyl-alpha-D-muramoyl-L-alanine + D-glutamate + ATP = UDP-N-acetyl-alpha-D-muramoyl-L-alanyl-D-glutamate + ADP + phosphate + H(+)</text>
        <dbReference type="Rhea" id="RHEA:16429"/>
        <dbReference type="ChEBI" id="CHEBI:15378"/>
        <dbReference type="ChEBI" id="CHEBI:29986"/>
        <dbReference type="ChEBI" id="CHEBI:30616"/>
        <dbReference type="ChEBI" id="CHEBI:43474"/>
        <dbReference type="ChEBI" id="CHEBI:83898"/>
        <dbReference type="ChEBI" id="CHEBI:83900"/>
        <dbReference type="ChEBI" id="CHEBI:456216"/>
        <dbReference type="EC" id="6.3.2.9"/>
    </reaction>
</comment>
<evidence type="ECO:0000313" key="12">
    <source>
        <dbReference type="Proteomes" id="UP000076023"/>
    </source>
</evidence>
<proteinExistence type="inferred from homology"/>
<keyword evidence="4 7" id="KW-0436">Ligase</keyword>
<dbReference type="Pfam" id="PF21799">
    <property type="entry name" value="MurD-like_N"/>
    <property type="match status" value="1"/>
</dbReference>
<dbReference type="SUPFAM" id="SSF51984">
    <property type="entry name" value="MurCD N-terminal domain"/>
    <property type="match status" value="1"/>
</dbReference>
<dbReference type="Pfam" id="PF08245">
    <property type="entry name" value="Mur_ligase_M"/>
    <property type="match status" value="1"/>
</dbReference>
<comment type="pathway">
    <text evidence="2 7 8">Cell wall biogenesis; peptidoglycan biosynthesis.</text>
</comment>
<evidence type="ECO:0000256" key="8">
    <source>
        <dbReference type="RuleBase" id="RU003664"/>
    </source>
</evidence>
<organism evidence="11 12">
    <name type="scientific">Terrimicrobium sacchariphilum</name>
    <dbReference type="NCBI Taxonomy" id="690879"/>
    <lineage>
        <taxon>Bacteria</taxon>
        <taxon>Pseudomonadati</taxon>
        <taxon>Verrucomicrobiota</taxon>
        <taxon>Terrimicrobiia</taxon>
        <taxon>Terrimicrobiales</taxon>
        <taxon>Terrimicrobiaceae</taxon>
        <taxon>Terrimicrobium</taxon>
    </lineage>
</organism>
<dbReference type="Gene3D" id="3.40.1190.10">
    <property type="entry name" value="Mur-like, catalytic domain"/>
    <property type="match status" value="1"/>
</dbReference>
<sequence length="438" mass="47520">MIYSGKTAVVLGLGHSGEAAALLLSEEGATVTVCESKETPSLRERAAKLEAQGIKVLFGTAADTDATDYDVCILSPGIDPVVPLVQNVIAKRIPIIGELELAYEECICPVIAITGTNGKTTTTELTTEMLKGCGLRTMSSGNIGLPFATAVKRSHELDVMVLEVSSFQLETIKAFRPQVSAWLNLSPNHLDRYPGMAEYRDAKLRIFENQTAEDFAVVNARDELPEIAAKKLTFSAYTDDADLTLRDSVIYFRGEPVLDQRNTKLPGIHNAENLMAALGMGYAFGLDFDKMAAAVTEYTAPAHRCEFVRTLNGVRFVNDSKATNLDSVEKAILSQEGSLVLIAGGKDKGFEFDPIAPLIRERVNAAVLIGEMKERIAKSWSGVPVQLADTLEEAVEKARAVAQPGDTVLFSPGTSSYDMFRNYGERGNRFKEAVNALN</sequence>
<dbReference type="InterPro" id="IPR013221">
    <property type="entry name" value="Mur_ligase_cen"/>
</dbReference>
<dbReference type="Gene3D" id="3.40.50.720">
    <property type="entry name" value="NAD(P)-binding Rossmann-like Domain"/>
    <property type="match status" value="1"/>
</dbReference>
<dbReference type="OrthoDB" id="9809796at2"/>
<dbReference type="GO" id="GO:0008764">
    <property type="term" value="F:UDP-N-acetylmuramoylalanine-D-glutamate ligase activity"/>
    <property type="evidence" value="ECO:0007669"/>
    <property type="project" value="UniProtKB-UniRule"/>
</dbReference>
<name>A0A146G9F9_TERSA</name>
<dbReference type="EC" id="6.3.2.9" evidence="7 8"/>
<comment type="caution">
    <text evidence="11">The sequence shown here is derived from an EMBL/GenBank/DDBJ whole genome shotgun (WGS) entry which is preliminary data.</text>
</comment>
<dbReference type="UniPathway" id="UPA00219"/>
<dbReference type="GO" id="GO:0051301">
    <property type="term" value="P:cell division"/>
    <property type="evidence" value="ECO:0007669"/>
    <property type="project" value="UniProtKB-KW"/>
</dbReference>
<feature type="binding site" evidence="7">
    <location>
        <begin position="115"/>
        <end position="121"/>
    </location>
    <ligand>
        <name>ATP</name>
        <dbReference type="ChEBI" id="CHEBI:30616"/>
    </ligand>
</feature>
<gene>
    <name evidence="7" type="primary">murD</name>
    <name evidence="11" type="ORF">TSACC_22734</name>
</gene>
<evidence type="ECO:0000256" key="2">
    <source>
        <dbReference type="ARBA" id="ARBA00004752"/>
    </source>
</evidence>
<keyword evidence="5 7" id="KW-0547">Nucleotide-binding</keyword>
<keyword evidence="7 8" id="KW-0133">Cell shape</keyword>
<evidence type="ECO:0000256" key="7">
    <source>
        <dbReference type="HAMAP-Rule" id="MF_00639"/>
    </source>
</evidence>
<evidence type="ECO:0000256" key="5">
    <source>
        <dbReference type="ARBA" id="ARBA00022741"/>
    </source>
</evidence>
<dbReference type="Pfam" id="PF02875">
    <property type="entry name" value="Mur_ligase_C"/>
    <property type="match status" value="1"/>
</dbReference>
<evidence type="ECO:0000256" key="4">
    <source>
        <dbReference type="ARBA" id="ARBA00022598"/>
    </source>
</evidence>
<keyword evidence="6 7" id="KW-0067">ATP-binding</keyword>
<keyword evidence="7 8" id="KW-0573">Peptidoglycan synthesis</keyword>
<dbReference type="HAMAP" id="MF_00639">
    <property type="entry name" value="MurD"/>
    <property type="match status" value="1"/>
</dbReference>
<reference evidence="12" key="1">
    <citation type="journal article" date="2017" name="Genome Announc.">
        <title>Draft Genome Sequence of Terrimicrobium sacchariphilum NM-5T, a Facultative Anaerobic Soil Bacterium of the Class Spartobacteria.</title>
        <authorList>
            <person name="Qiu Y.L."/>
            <person name="Tourlousse D.M."/>
            <person name="Matsuura N."/>
            <person name="Ohashi A."/>
            <person name="Sekiguchi Y."/>
        </authorList>
    </citation>
    <scope>NUCLEOTIDE SEQUENCE [LARGE SCALE GENOMIC DNA]</scope>
    <source>
        <strain evidence="12">NM-5</strain>
    </source>
</reference>
<dbReference type="GO" id="GO:0008360">
    <property type="term" value="P:regulation of cell shape"/>
    <property type="evidence" value="ECO:0007669"/>
    <property type="project" value="UniProtKB-KW"/>
</dbReference>
<dbReference type="PANTHER" id="PTHR43692">
    <property type="entry name" value="UDP-N-ACETYLMURAMOYLALANINE--D-GLUTAMATE LIGASE"/>
    <property type="match status" value="1"/>
</dbReference>
<dbReference type="InterPro" id="IPR036565">
    <property type="entry name" value="Mur-like_cat_sf"/>
</dbReference>
<dbReference type="EMBL" id="BDCO01000002">
    <property type="protein sequence ID" value="GAT34309.1"/>
    <property type="molecule type" value="Genomic_DNA"/>
</dbReference>
<accession>A0A146G9F9</accession>
<keyword evidence="7 8" id="KW-0961">Cell wall biogenesis/degradation</keyword>
<dbReference type="InterPro" id="IPR036615">
    <property type="entry name" value="Mur_ligase_C_dom_sf"/>
</dbReference>
<comment type="similarity">
    <text evidence="7">Belongs to the MurCDEF family.</text>
</comment>
<keyword evidence="3 7" id="KW-0963">Cytoplasm</keyword>
<dbReference type="Proteomes" id="UP000076023">
    <property type="component" value="Unassembled WGS sequence"/>
</dbReference>
<dbReference type="SUPFAM" id="SSF53623">
    <property type="entry name" value="MurD-like peptide ligases, catalytic domain"/>
    <property type="match status" value="1"/>
</dbReference>
<evidence type="ECO:0000256" key="6">
    <source>
        <dbReference type="ARBA" id="ARBA00022840"/>
    </source>
</evidence>
<feature type="domain" description="Mur ligase C-terminal" evidence="9">
    <location>
        <begin position="303"/>
        <end position="412"/>
    </location>
</feature>
<dbReference type="GO" id="GO:0009252">
    <property type="term" value="P:peptidoglycan biosynthetic process"/>
    <property type="evidence" value="ECO:0007669"/>
    <property type="project" value="UniProtKB-UniRule"/>
</dbReference>
<protein>
    <recommendedName>
        <fullName evidence="7 8">UDP-N-acetylmuramoylalanine--D-glutamate ligase</fullName>
        <ecNumber evidence="7 8">6.3.2.9</ecNumber>
    </recommendedName>
    <alternativeName>
        <fullName evidence="7">D-glutamic acid-adding enzyme</fullName>
    </alternativeName>
    <alternativeName>
        <fullName evidence="7">UDP-N-acetylmuramoyl-L-alanyl-D-glutamate synthetase</fullName>
    </alternativeName>
</protein>
<keyword evidence="7 8" id="KW-0131">Cell cycle</keyword>
<dbReference type="PANTHER" id="PTHR43692:SF1">
    <property type="entry name" value="UDP-N-ACETYLMURAMOYLALANINE--D-GLUTAMATE LIGASE"/>
    <property type="match status" value="1"/>
</dbReference>
<evidence type="ECO:0000259" key="9">
    <source>
        <dbReference type="Pfam" id="PF02875"/>
    </source>
</evidence>
<dbReference type="NCBIfam" id="TIGR01087">
    <property type="entry name" value="murD"/>
    <property type="match status" value="1"/>
</dbReference>
<dbReference type="Gene3D" id="3.90.190.20">
    <property type="entry name" value="Mur ligase, C-terminal domain"/>
    <property type="match status" value="1"/>
</dbReference>
<dbReference type="GO" id="GO:0071555">
    <property type="term" value="P:cell wall organization"/>
    <property type="evidence" value="ECO:0007669"/>
    <property type="project" value="UniProtKB-KW"/>
</dbReference>
<comment type="function">
    <text evidence="7 8">Cell wall formation. Catalyzes the addition of glutamate to the nucleotide precursor UDP-N-acetylmuramoyl-L-alanine (UMA).</text>
</comment>
<dbReference type="RefSeq" id="WP_075079947.1">
    <property type="nucleotide sequence ID" value="NZ_BDCO01000002.1"/>
</dbReference>
<evidence type="ECO:0000259" key="10">
    <source>
        <dbReference type="Pfam" id="PF08245"/>
    </source>
</evidence>
<dbReference type="STRING" id="690879.TSACC_22734"/>
<dbReference type="InterPro" id="IPR005762">
    <property type="entry name" value="MurD"/>
</dbReference>
<dbReference type="SUPFAM" id="SSF53244">
    <property type="entry name" value="MurD-like peptide ligases, peptide-binding domain"/>
    <property type="match status" value="1"/>
</dbReference>
<dbReference type="AlphaFoldDB" id="A0A146G9F9"/>
<comment type="subcellular location">
    <subcellularLocation>
        <location evidence="1 7 8">Cytoplasm</location>
    </subcellularLocation>
</comment>
<feature type="domain" description="Mur ligase central" evidence="10">
    <location>
        <begin position="113"/>
        <end position="280"/>
    </location>
</feature>
<dbReference type="GO" id="GO:0005737">
    <property type="term" value="C:cytoplasm"/>
    <property type="evidence" value="ECO:0007669"/>
    <property type="project" value="UniProtKB-SubCell"/>
</dbReference>
<dbReference type="InParanoid" id="A0A146G9F9"/>
<evidence type="ECO:0000256" key="3">
    <source>
        <dbReference type="ARBA" id="ARBA00022490"/>
    </source>
</evidence>
<keyword evidence="12" id="KW-1185">Reference proteome</keyword>
<dbReference type="FunCoup" id="A0A146G9F9">
    <property type="interactions" value="471"/>
</dbReference>
<keyword evidence="7 8" id="KW-0132">Cell division</keyword>
<dbReference type="InterPro" id="IPR004101">
    <property type="entry name" value="Mur_ligase_C"/>
</dbReference>
<dbReference type="GO" id="GO:0005524">
    <property type="term" value="F:ATP binding"/>
    <property type="evidence" value="ECO:0007669"/>
    <property type="project" value="UniProtKB-UniRule"/>
</dbReference>
<evidence type="ECO:0000313" key="11">
    <source>
        <dbReference type="EMBL" id="GAT34309.1"/>
    </source>
</evidence>
<evidence type="ECO:0000256" key="1">
    <source>
        <dbReference type="ARBA" id="ARBA00004496"/>
    </source>
</evidence>